<sequence length="49" mass="5450">MGKSLEGRETLTASRLTNDRTWAHNAAPQAEPKPWVTLRKPRSSAVPVH</sequence>
<accession>A0ABV0KW94</accession>
<proteinExistence type="predicted"/>
<gene>
    <name evidence="2" type="ORF">NDI38_29860</name>
</gene>
<evidence type="ECO:0000313" key="3">
    <source>
        <dbReference type="Proteomes" id="UP001476950"/>
    </source>
</evidence>
<evidence type="ECO:0000256" key="1">
    <source>
        <dbReference type="SAM" id="MobiDB-lite"/>
    </source>
</evidence>
<keyword evidence="3" id="KW-1185">Reference proteome</keyword>
<comment type="caution">
    <text evidence="2">The sequence shown here is derived from an EMBL/GenBank/DDBJ whole genome shotgun (WGS) entry which is preliminary data.</text>
</comment>
<evidence type="ECO:0000313" key="2">
    <source>
        <dbReference type="EMBL" id="MEP1062580.1"/>
    </source>
</evidence>
<dbReference type="Proteomes" id="UP001476950">
    <property type="component" value="Unassembled WGS sequence"/>
</dbReference>
<reference evidence="2 3" key="1">
    <citation type="submission" date="2022-04" db="EMBL/GenBank/DDBJ databases">
        <title>Positive selection, recombination, and allopatry shape intraspecific diversity of widespread and dominant cyanobacteria.</title>
        <authorList>
            <person name="Wei J."/>
            <person name="Shu W."/>
            <person name="Hu C."/>
        </authorList>
    </citation>
    <scope>NUCLEOTIDE SEQUENCE [LARGE SCALE GENOMIC DNA]</scope>
    <source>
        <strain evidence="2 3">AS-A4</strain>
    </source>
</reference>
<dbReference type="RefSeq" id="WP_206756084.1">
    <property type="nucleotide sequence ID" value="NZ_JAMPLM010000074.1"/>
</dbReference>
<dbReference type="EMBL" id="JAMPLM010000074">
    <property type="protein sequence ID" value="MEP1062580.1"/>
    <property type="molecule type" value="Genomic_DNA"/>
</dbReference>
<feature type="region of interest" description="Disordered" evidence="1">
    <location>
        <begin position="1"/>
        <end position="49"/>
    </location>
</feature>
<organism evidence="2 3">
    <name type="scientific">Stenomitos frigidus AS-A4</name>
    <dbReference type="NCBI Taxonomy" id="2933935"/>
    <lineage>
        <taxon>Bacteria</taxon>
        <taxon>Bacillati</taxon>
        <taxon>Cyanobacteriota</taxon>
        <taxon>Cyanophyceae</taxon>
        <taxon>Leptolyngbyales</taxon>
        <taxon>Leptolyngbyaceae</taxon>
        <taxon>Stenomitos</taxon>
    </lineage>
</organism>
<name>A0ABV0KW94_9CYAN</name>
<protein>
    <submittedName>
        <fullName evidence="2">Uncharacterized protein</fullName>
    </submittedName>
</protein>